<dbReference type="WBParaSite" id="SBAD_0000348401-mRNA-1">
    <property type="protein sequence ID" value="SBAD_0000348401-mRNA-1"/>
    <property type="gene ID" value="SBAD_0000348401"/>
</dbReference>
<sequence length="108" mass="11698">MFPILYQSLNFGRRQLDSGANSIRIFAPGKSRPSLGLLAAVWASSSPEAFLFGDIHTVVFECQAPPNAVVVINANQRASSNSIIFFKQSGRRGSTLDGCRLLTSLLII</sequence>
<dbReference type="Proteomes" id="UP000270296">
    <property type="component" value="Unassembled WGS sequence"/>
</dbReference>
<gene>
    <name evidence="1" type="ORF">SBAD_LOCUS3330</name>
</gene>
<dbReference type="EMBL" id="UZAM01007691">
    <property type="protein sequence ID" value="VDP00815.1"/>
    <property type="molecule type" value="Genomic_DNA"/>
</dbReference>
<reference evidence="1 2" key="2">
    <citation type="submission" date="2018-11" db="EMBL/GenBank/DDBJ databases">
        <authorList>
            <consortium name="Pathogen Informatics"/>
        </authorList>
    </citation>
    <scope>NUCLEOTIDE SEQUENCE [LARGE SCALE GENOMIC DNA]</scope>
</reference>
<keyword evidence="2" id="KW-1185">Reference proteome</keyword>
<evidence type="ECO:0000313" key="2">
    <source>
        <dbReference type="Proteomes" id="UP000270296"/>
    </source>
</evidence>
<organism evidence="3">
    <name type="scientific">Soboliphyme baturini</name>
    <dbReference type="NCBI Taxonomy" id="241478"/>
    <lineage>
        <taxon>Eukaryota</taxon>
        <taxon>Metazoa</taxon>
        <taxon>Ecdysozoa</taxon>
        <taxon>Nematoda</taxon>
        <taxon>Enoplea</taxon>
        <taxon>Dorylaimia</taxon>
        <taxon>Dioctophymatida</taxon>
        <taxon>Dioctophymatoidea</taxon>
        <taxon>Soboliphymatidae</taxon>
        <taxon>Soboliphyme</taxon>
    </lineage>
</organism>
<dbReference type="AlphaFoldDB" id="A0A183II85"/>
<reference evidence="3" key="1">
    <citation type="submission" date="2016-06" db="UniProtKB">
        <authorList>
            <consortium name="WormBaseParasite"/>
        </authorList>
    </citation>
    <scope>IDENTIFICATION</scope>
</reference>
<protein>
    <submittedName>
        <fullName evidence="1 3">Uncharacterized protein</fullName>
    </submittedName>
</protein>
<evidence type="ECO:0000313" key="3">
    <source>
        <dbReference type="WBParaSite" id="SBAD_0000348401-mRNA-1"/>
    </source>
</evidence>
<accession>A0A183II85</accession>
<proteinExistence type="predicted"/>
<name>A0A183II85_9BILA</name>
<evidence type="ECO:0000313" key="1">
    <source>
        <dbReference type="EMBL" id="VDP00815.1"/>
    </source>
</evidence>